<dbReference type="Proteomes" id="UP000799429">
    <property type="component" value="Unassembled WGS sequence"/>
</dbReference>
<dbReference type="InterPro" id="IPR050097">
    <property type="entry name" value="Ferredoxin-NADP_redctase_2"/>
</dbReference>
<protein>
    <submittedName>
        <fullName evidence="5">FAD/NAD(P)-binding domain-containing protein</fullName>
    </submittedName>
</protein>
<sequence length="311" mass="33799">MDVLVIGAGPSGLSAALALGRVLRSVVVFDSGEYRNKSSQHAHTVPTHDHKNPAEIRKLMKEELTTKYKTITFADTFVETVIEYLGVFEIRDRGGNVWKGRKLILATGSVDVFPQVPGYSEAWGKGIFHCLFCHGFEESGVRNAAALITSTKPSEINSAGMAIQLSHQFTRDLTILLNGVTELEEHEKIMLAKKNGVKVNTQPITQLKHIGPGGVTNVTFADGSTETFGFIVHHPETRLRGDFATQLGLHLTPTGDIFVKNVFQETSRYGVFAAGDCATMVKQVAIAQGVGVSAGIGANLQILQDDHLEDW</sequence>
<keyword evidence="2" id="KW-0285">Flavoprotein</keyword>
<proteinExistence type="inferred from homology"/>
<dbReference type="PRINTS" id="PR00368">
    <property type="entry name" value="FADPNR"/>
</dbReference>
<evidence type="ECO:0000313" key="6">
    <source>
        <dbReference type="Proteomes" id="UP000799429"/>
    </source>
</evidence>
<keyword evidence="6" id="KW-1185">Reference proteome</keyword>
<dbReference type="PRINTS" id="PR00469">
    <property type="entry name" value="PNDRDTASEII"/>
</dbReference>
<dbReference type="Pfam" id="PF07992">
    <property type="entry name" value="Pyr_redox_2"/>
    <property type="match status" value="1"/>
</dbReference>
<name>A0A9P4S5L0_9PEZI</name>
<dbReference type="Gene3D" id="3.50.50.60">
    <property type="entry name" value="FAD/NAD(P)-binding domain"/>
    <property type="match status" value="2"/>
</dbReference>
<keyword evidence="3" id="KW-0560">Oxidoreductase</keyword>
<comment type="caution">
    <text evidence="5">The sequence shown here is derived from an EMBL/GenBank/DDBJ whole genome shotgun (WGS) entry which is preliminary data.</text>
</comment>
<dbReference type="OrthoDB" id="10260355at2759"/>
<feature type="domain" description="FAD/NAD(P)-binding" evidence="4">
    <location>
        <begin position="1"/>
        <end position="289"/>
    </location>
</feature>
<dbReference type="PANTHER" id="PTHR48105">
    <property type="entry name" value="THIOREDOXIN REDUCTASE 1-RELATED-RELATED"/>
    <property type="match status" value="1"/>
</dbReference>
<dbReference type="GO" id="GO:0016491">
    <property type="term" value="F:oxidoreductase activity"/>
    <property type="evidence" value="ECO:0007669"/>
    <property type="project" value="UniProtKB-KW"/>
</dbReference>
<gene>
    <name evidence="5" type="ORF">M501DRAFT_1007305</name>
</gene>
<organism evidence="5 6">
    <name type="scientific">Patellaria atrata CBS 101060</name>
    <dbReference type="NCBI Taxonomy" id="1346257"/>
    <lineage>
        <taxon>Eukaryota</taxon>
        <taxon>Fungi</taxon>
        <taxon>Dikarya</taxon>
        <taxon>Ascomycota</taxon>
        <taxon>Pezizomycotina</taxon>
        <taxon>Dothideomycetes</taxon>
        <taxon>Dothideomycetes incertae sedis</taxon>
        <taxon>Patellariales</taxon>
        <taxon>Patellariaceae</taxon>
        <taxon>Patellaria</taxon>
    </lineage>
</organism>
<evidence type="ECO:0000313" key="5">
    <source>
        <dbReference type="EMBL" id="KAF2836612.1"/>
    </source>
</evidence>
<dbReference type="EMBL" id="MU006103">
    <property type="protein sequence ID" value="KAF2836612.1"/>
    <property type="molecule type" value="Genomic_DNA"/>
</dbReference>
<dbReference type="GO" id="GO:0097237">
    <property type="term" value="P:cellular response to toxic substance"/>
    <property type="evidence" value="ECO:0007669"/>
    <property type="project" value="UniProtKB-ARBA"/>
</dbReference>
<reference evidence="5" key="1">
    <citation type="journal article" date="2020" name="Stud. Mycol.">
        <title>101 Dothideomycetes genomes: a test case for predicting lifestyles and emergence of pathogens.</title>
        <authorList>
            <person name="Haridas S."/>
            <person name="Albert R."/>
            <person name="Binder M."/>
            <person name="Bloem J."/>
            <person name="Labutti K."/>
            <person name="Salamov A."/>
            <person name="Andreopoulos B."/>
            <person name="Baker S."/>
            <person name="Barry K."/>
            <person name="Bills G."/>
            <person name="Bluhm B."/>
            <person name="Cannon C."/>
            <person name="Castanera R."/>
            <person name="Culley D."/>
            <person name="Daum C."/>
            <person name="Ezra D."/>
            <person name="Gonzalez J."/>
            <person name="Henrissat B."/>
            <person name="Kuo A."/>
            <person name="Liang C."/>
            <person name="Lipzen A."/>
            <person name="Lutzoni F."/>
            <person name="Magnuson J."/>
            <person name="Mondo S."/>
            <person name="Nolan M."/>
            <person name="Ohm R."/>
            <person name="Pangilinan J."/>
            <person name="Park H.-J."/>
            <person name="Ramirez L."/>
            <person name="Alfaro M."/>
            <person name="Sun H."/>
            <person name="Tritt A."/>
            <person name="Yoshinaga Y."/>
            <person name="Zwiers L.-H."/>
            <person name="Turgeon B."/>
            <person name="Goodwin S."/>
            <person name="Spatafora J."/>
            <person name="Crous P."/>
            <person name="Grigoriev I."/>
        </authorList>
    </citation>
    <scope>NUCLEOTIDE SEQUENCE</scope>
    <source>
        <strain evidence="5">CBS 101060</strain>
    </source>
</reference>
<evidence type="ECO:0000256" key="1">
    <source>
        <dbReference type="ARBA" id="ARBA00009333"/>
    </source>
</evidence>
<comment type="similarity">
    <text evidence="1">Belongs to the class-II pyridine nucleotide-disulfide oxidoreductase family.</text>
</comment>
<evidence type="ECO:0000259" key="4">
    <source>
        <dbReference type="Pfam" id="PF07992"/>
    </source>
</evidence>
<evidence type="ECO:0000256" key="3">
    <source>
        <dbReference type="ARBA" id="ARBA00023002"/>
    </source>
</evidence>
<dbReference type="InterPro" id="IPR036188">
    <property type="entry name" value="FAD/NAD-bd_sf"/>
</dbReference>
<evidence type="ECO:0000256" key="2">
    <source>
        <dbReference type="ARBA" id="ARBA00022630"/>
    </source>
</evidence>
<dbReference type="AlphaFoldDB" id="A0A9P4S5L0"/>
<dbReference type="InterPro" id="IPR023753">
    <property type="entry name" value="FAD/NAD-binding_dom"/>
</dbReference>
<accession>A0A9P4S5L0</accession>
<dbReference type="SUPFAM" id="SSF51905">
    <property type="entry name" value="FAD/NAD(P)-binding domain"/>
    <property type="match status" value="1"/>
</dbReference>